<feature type="region of interest" description="Disordered" evidence="1">
    <location>
        <begin position="56"/>
        <end position="103"/>
    </location>
</feature>
<feature type="region of interest" description="Disordered" evidence="1">
    <location>
        <begin position="487"/>
        <end position="513"/>
    </location>
</feature>
<reference evidence="2" key="1">
    <citation type="submission" date="2019-07" db="EMBL/GenBank/DDBJ databases">
        <authorList>
            <person name="Palmer J.M."/>
        </authorList>
    </citation>
    <scope>NUCLEOTIDE SEQUENCE</scope>
    <source>
        <strain evidence="2">PC9</strain>
    </source>
</reference>
<feature type="region of interest" description="Disordered" evidence="1">
    <location>
        <begin position="531"/>
        <end position="570"/>
    </location>
</feature>
<name>A0A8H6ZRW0_PLEOS</name>
<evidence type="ECO:0000313" key="2">
    <source>
        <dbReference type="EMBL" id="KAF7426457.1"/>
    </source>
</evidence>
<evidence type="ECO:0000256" key="1">
    <source>
        <dbReference type="SAM" id="MobiDB-lite"/>
    </source>
</evidence>
<feature type="region of interest" description="Disordered" evidence="1">
    <location>
        <begin position="341"/>
        <end position="378"/>
    </location>
</feature>
<dbReference type="EMBL" id="JACETU010000006">
    <property type="protein sequence ID" value="KAF7426457.1"/>
    <property type="molecule type" value="Genomic_DNA"/>
</dbReference>
<dbReference type="PANTHER" id="PTHR45725:SF18">
    <property type="entry name" value="ORC1-LIKE AAA ATPASE DOMAIN-CONTAINING PROTEIN"/>
    <property type="match status" value="1"/>
</dbReference>
<feature type="region of interest" description="Disordered" evidence="1">
    <location>
        <begin position="587"/>
        <end position="635"/>
    </location>
</feature>
<comment type="caution">
    <text evidence="2">The sequence shown here is derived from an EMBL/GenBank/DDBJ whole genome shotgun (WGS) entry which is preliminary data.</text>
</comment>
<protein>
    <submittedName>
        <fullName evidence="2">Uncharacterized protein</fullName>
    </submittedName>
</protein>
<keyword evidence="3" id="KW-1185">Reference proteome</keyword>
<dbReference type="GeneID" id="59378644"/>
<dbReference type="RefSeq" id="XP_036629761.1">
    <property type="nucleotide sequence ID" value="XM_036778333.1"/>
</dbReference>
<dbReference type="OrthoDB" id="2683861at2759"/>
<dbReference type="VEuPathDB" id="FungiDB:PC9H_008826"/>
<proteinExistence type="predicted"/>
<dbReference type="InterPro" id="IPR051425">
    <property type="entry name" value="Formin_Homology"/>
</dbReference>
<feature type="compositionally biased region" description="Polar residues" evidence="1">
    <location>
        <begin position="357"/>
        <end position="369"/>
    </location>
</feature>
<gene>
    <name evidence="2" type="ORF">PC9H_008826</name>
</gene>
<feature type="compositionally biased region" description="Acidic residues" evidence="1">
    <location>
        <begin position="70"/>
        <end position="86"/>
    </location>
</feature>
<sequence>MAPKRWTTNEEYAFLSSYIGAYRTAQAGGTAVFASFWPPFFEKWFLKFSIDDEDQRRQQAAKENTGASNDIDDGLGNDDDTVDTEVTEPAGVQTEEQGIRGEKIRKKQQQLRTWFRNNSRLDARPKTASFLDTIASNLGKQSQPRTRARRPVELYSKSRYKSDGIKAKVDQRMIAEAPKDKVEVKAEMKRRWAKIYNEEIGEAWRSVDPAVRKETEEKAIRLAQEEREAQTQENEAAPSATDAVVALSPAESQRHIQLLPVLIPSLLQQLRAKTGWAFTVLAGGPLPIANGDIDVCAFHIGETALGNSFGHAYGDFQEGILRPYTEFVRLAFNAETRQASALNPPPNWSLAPDPTSAAKSTSPSDQTAVKSPPPVTQLPVPTFPCSNNLFTLPTDDDGNQSLTAELFGDLPLFDPQIIAAHAATDFMALNDNSGRTAVYDGVTTWEAGPVGSFNLQNPLQMTTATEHEVTPTNVLATATVNLQTAPAATTEENDPPLTTPPAPPSPTATEHGVTPTNVLATATVNLQTAPAATTEEDDPPLTTPPAPPSPTATETTSPAPPSPTATEHGVTPTNVLATATVNLQTTPTATAEEDDPPLNLRTAPPATMERDQGTSPTATTEEENPPSPATLLSPNAPEWTRKAVEYMVGLGLGDHWLSLVKNWVKLETKLAFGEGVDGRVSTTSIVRYTNLTFLQKMRLPTQGRPLQLKDWMQRHRPYTSNAVLITDVVAFGSDVQKWWNTMQPAWRRGDGDTLQGYVPPENGNWDELAKGGANGLLLLVLAMGWWGKIDSSNAWKGLVCDALKTFDAMMLATAPLPAPTPSDAPDTLLAPAQRKRRQKAAVEDLPAPKRTRARGRT</sequence>
<evidence type="ECO:0000313" key="3">
    <source>
        <dbReference type="Proteomes" id="UP000623687"/>
    </source>
</evidence>
<accession>A0A8H6ZRW0</accession>
<dbReference type="Proteomes" id="UP000623687">
    <property type="component" value="Unassembled WGS sequence"/>
</dbReference>
<feature type="compositionally biased region" description="Pro residues" evidence="1">
    <location>
        <begin position="497"/>
        <end position="506"/>
    </location>
</feature>
<dbReference type="AlphaFoldDB" id="A0A8H6ZRW0"/>
<dbReference type="PANTHER" id="PTHR45725">
    <property type="entry name" value="FORMIN HOMOLOGY 2 FAMILY MEMBER"/>
    <property type="match status" value="1"/>
</dbReference>
<feature type="compositionally biased region" description="Pro residues" evidence="1">
    <location>
        <begin position="541"/>
        <end position="550"/>
    </location>
</feature>
<feature type="region of interest" description="Disordered" evidence="1">
    <location>
        <begin position="815"/>
        <end position="857"/>
    </location>
</feature>
<organism evidence="2 3">
    <name type="scientific">Pleurotus ostreatus</name>
    <name type="common">Oyster mushroom</name>
    <name type="synonym">White-rot fungus</name>
    <dbReference type="NCBI Taxonomy" id="5322"/>
    <lineage>
        <taxon>Eukaryota</taxon>
        <taxon>Fungi</taxon>
        <taxon>Dikarya</taxon>
        <taxon>Basidiomycota</taxon>
        <taxon>Agaricomycotina</taxon>
        <taxon>Agaricomycetes</taxon>
        <taxon>Agaricomycetidae</taxon>
        <taxon>Agaricales</taxon>
        <taxon>Pleurotineae</taxon>
        <taxon>Pleurotaceae</taxon>
        <taxon>Pleurotus</taxon>
    </lineage>
</organism>